<accession>A0A9P9JNJ7</accession>
<dbReference type="AlphaFoldDB" id="A0A9P9JNJ7"/>
<dbReference type="PANTHER" id="PTHR31438:SF7">
    <property type="entry name" value="ACYLTRANSFERASE MBTK_IUCB-LIKE CONSERVED DOMAIN-CONTAINING PROTEIN"/>
    <property type="match status" value="1"/>
</dbReference>
<evidence type="ECO:0000313" key="3">
    <source>
        <dbReference type="EMBL" id="KAH7176860.1"/>
    </source>
</evidence>
<name>A0A9P9JNJ7_9HYPO</name>
<protein>
    <submittedName>
        <fullName evidence="3">Acyl-CoA N-acyltransferase</fullName>
    </submittedName>
</protein>
<dbReference type="InterPro" id="IPR016181">
    <property type="entry name" value="Acyl_CoA_acyltransferase"/>
</dbReference>
<comment type="caution">
    <text evidence="3">The sequence shown here is derived from an EMBL/GenBank/DDBJ whole genome shotgun (WGS) entry which is preliminary data.</text>
</comment>
<dbReference type="Proteomes" id="UP000738349">
    <property type="component" value="Unassembled WGS sequence"/>
</dbReference>
<comment type="similarity">
    <text evidence="1">Belongs to the lysine N-acyltransferase MbtK family.</text>
</comment>
<evidence type="ECO:0000313" key="4">
    <source>
        <dbReference type="Proteomes" id="UP000738349"/>
    </source>
</evidence>
<dbReference type="SUPFAM" id="SSF55729">
    <property type="entry name" value="Acyl-CoA N-acyltransferases (Nat)"/>
    <property type="match status" value="1"/>
</dbReference>
<gene>
    <name evidence="3" type="ORF">EDB81DRAFT_773689</name>
</gene>
<dbReference type="Pfam" id="PF13523">
    <property type="entry name" value="Acetyltransf_8"/>
    <property type="match status" value="1"/>
</dbReference>
<dbReference type="GO" id="GO:0016410">
    <property type="term" value="F:N-acyltransferase activity"/>
    <property type="evidence" value="ECO:0007669"/>
    <property type="project" value="TreeGrafter"/>
</dbReference>
<keyword evidence="4" id="KW-1185">Reference proteome</keyword>
<organism evidence="3 4">
    <name type="scientific">Dactylonectria macrodidyma</name>
    <dbReference type="NCBI Taxonomy" id="307937"/>
    <lineage>
        <taxon>Eukaryota</taxon>
        <taxon>Fungi</taxon>
        <taxon>Dikarya</taxon>
        <taxon>Ascomycota</taxon>
        <taxon>Pezizomycotina</taxon>
        <taxon>Sordariomycetes</taxon>
        <taxon>Hypocreomycetidae</taxon>
        <taxon>Hypocreales</taxon>
        <taxon>Nectriaceae</taxon>
        <taxon>Dactylonectria</taxon>
    </lineage>
</organism>
<dbReference type="PANTHER" id="PTHR31438">
    <property type="entry name" value="LYSINE N-ACYLTRANSFERASE C17G9.06C-RELATED"/>
    <property type="match status" value="1"/>
</dbReference>
<dbReference type="EMBL" id="JAGMUV010000001">
    <property type="protein sequence ID" value="KAH7176860.1"/>
    <property type="molecule type" value="Genomic_DNA"/>
</dbReference>
<dbReference type="GO" id="GO:0019290">
    <property type="term" value="P:siderophore biosynthetic process"/>
    <property type="evidence" value="ECO:0007669"/>
    <property type="project" value="InterPro"/>
</dbReference>
<evidence type="ECO:0000259" key="2">
    <source>
        <dbReference type="SMART" id="SM01006"/>
    </source>
</evidence>
<reference evidence="3" key="1">
    <citation type="journal article" date="2021" name="Nat. Commun.">
        <title>Genetic determinants of endophytism in the Arabidopsis root mycobiome.</title>
        <authorList>
            <person name="Mesny F."/>
            <person name="Miyauchi S."/>
            <person name="Thiergart T."/>
            <person name="Pickel B."/>
            <person name="Atanasova L."/>
            <person name="Karlsson M."/>
            <person name="Huettel B."/>
            <person name="Barry K.W."/>
            <person name="Haridas S."/>
            <person name="Chen C."/>
            <person name="Bauer D."/>
            <person name="Andreopoulos W."/>
            <person name="Pangilinan J."/>
            <person name="LaButti K."/>
            <person name="Riley R."/>
            <person name="Lipzen A."/>
            <person name="Clum A."/>
            <person name="Drula E."/>
            <person name="Henrissat B."/>
            <person name="Kohler A."/>
            <person name="Grigoriev I.V."/>
            <person name="Martin F.M."/>
            <person name="Hacquard S."/>
        </authorList>
    </citation>
    <scope>NUCLEOTIDE SEQUENCE</scope>
    <source>
        <strain evidence="3">MPI-CAGE-AT-0147</strain>
    </source>
</reference>
<proteinExistence type="inferred from homology"/>
<dbReference type="SMART" id="SM01006">
    <property type="entry name" value="AlcB"/>
    <property type="match status" value="1"/>
</dbReference>
<feature type="domain" description="Acyltransferase MbtK/IucB-like conserved" evidence="2">
    <location>
        <begin position="247"/>
        <end position="296"/>
    </location>
</feature>
<sequence>MASTTTTTTDPFAGDAPIKTRLPYPYLTTYNLERTSTSEQSWALRKAESQDAAGKPFPHVLHNDRLTFTRLPATEADSTIDENDNTPWANARRSPVWVASWTGSEAPTRNQVWLFLYLFFAIDSKTETVRLRVEGEGFQGLADALLNAMVAIEHPAPSYGSKQKLETVPGETLILRSAFWQGCASPLGTQPIWLPSWNPSLVPHVEYVLTPIDSALLRHPRRAPKPAPGSILYSRYIPSLDKHFALQTVDYKNADHLNLFHTWQNDPRVAKGWMESGTLEHHRSYLNTLHDDPHVIPVFGCLDGHQFAYFELYWAKEDKMGAHYASLDFDRGRHALVGDASYRGQHIITAWWPSIMHYEFIDDCRTEQVVGEPRLTNEKILMYEMIFGLHQNRFLDLPHKRANLVVISRERFFQLCPFQQMLPRVAGTNFGFEPKL</sequence>
<evidence type="ECO:0000256" key="1">
    <source>
        <dbReference type="ARBA" id="ARBA00009893"/>
    </source>
</evidence>
<dbReference type="OrthoDB" id="4250781at2759"/>
<dbReference type="Gene3D" id="3.40.630.30">
    <property type="match status" value="1"/>
</dbReference>
<dbReference type="InterPro" id="IPR019432">
    <property type="entry name" value="Acyltransferase_MbtK/IucB-like"/>
</dbReference>